<dbReference type="SUPFAM" id="SSF143422">
    <property type="entry name" value="Transposase IS200-like"/>
    <property type="match status" value="1"/>
</dbReference>
<dbReference type="Gene3D" id="3.30.70.1290">
    <property type="entry name" value="Transposase IS200-like"/>
    <property type="match status" value="1"/>
</dbReference>
<gene>
    <name evidence="2" type="ORF">VQ7734_05032</name>
</gene>
<reference evidence="3" key="1">
    <citation type="submission" date="2016-12" db="EMBL/GenBank/DDBJ databases">
        <authorList>
            <person name="Rodrigo-Torres L."/>
            <person name="Arahal R.D."/>
            <person name="Lucena T."/>
        </authorList>
    </citation>
    <scope>NUCLEOTIDE SEQUENCE [LARGE SCALE GENOMIC DNA]</scope>
</reference>
<proteinExistence type="predicted"/>
<evidence type="ECO:0000259" key="1">
    <source>
        <dbReference type="SMART" id="SM01321"/>
    </source>
</evidence>
<sequence>MTTARSQLISHDVTPYYHCVSRCVRRSFLCGEDEVTGRCYEHRREWLEQRILKLADIYCIDVCAYAIMSNHYHLVVHINRPKAESLSSHEVIERWQKEHKLPKLIEGYIGQQLTSKAEIKYSEQIIQQWRERLYSLSWMMKEINVEIARQANREDACTGHFWESRFKSYALLDEAALLTAMTYTDLNPVRAEIADTPENSEYTSLKKRLDSLEENQPTPGGLYAFVGDKEQNKPDGIPFRLIDYMEWVDWIGRQIRENKRGHIDNHHPTILDRLSYNQTEALNLITNFERKRRLWIGSLRHLTFAKHQLNKSRIDGLIV</sequence>
<evidence type="ECO:0000313" key="2">
    <source>
        <dbReference type="EMBL" id="SHO59252.1"/>
    </source>
</evidence>
<dbReference type="EMBL" id="FRFG01000108">
    <property type="protein sequence ID" value="SHO59252.1"/>
    <property type="molecule type" value="Genomic_DNA"/>
</dbReference>
<name>A0A1M7Z362_9VIBR</name>
<dbReference type="GO" id="GO:0006313">
    <property type="term" value="P:DNA transposition"/>
    <property type="evidence" value="ECO:0007669"/>
    <property type="project" value="InterPro"/>
</dbReference>
<dbReference type="GO" id="GO:0004803">
    <property type="term" value="F:transposase activity"/>
    <property type="evidence" value="ECO:0007669"/>
    <property type="project" value="InterPro"/>
</dbReference>
<protein>
    <recommendedName>
        <fullName evidence="1">Transposase IS200-like domain-containing protein</fullName>
    </recommendedName>
</protein>
<dbReference type="AlphaFoldDB" id="A0A1M7Z362"/>
<dbReference type="OrthoDB" id="9814067at2"/>
<dbReference type="STRING" id="1117707.VQ7734_05032"/>
<dbReference type="SMART" id="SM01321">
    <property type="entry name" value="Y1_Tnp"/>
    <property type="match status" value="1"/>
</dbReference>
<dbReference type="RefSeq" id="WP_073586664.1">
    <property type="nucleotide sequence ID" value="NZ_AP024898.1"/>
</dbReference>
<dbReference type="InterPro" id="IPR002686">
    <property type="entry name" value="Transposase_17"/>
</dbReference>
<evidence type="ECO:0000313" key="3">
    <source>
        <dbReference type="Proteomes" id="UP000184600"/>
    </source>
</evidence>
<accession>A0A1M7Z362</accession>
<dbReference type="PANTHER" id="PTHR34322:SF2">
    <property type="entry name" value="TRANSPOSASE IS200-LIKE DOMAIN-CONTAINING PROTEIN"/>
    <property type="match status" value="1"/>
</dbReference>
<organism evidence="2 3">
    <name type="scientific">Vibrio quintilis</name>
    <dbReference type="NCBI Taxonomy" id="1117707"/>
    <lineage>
        <taxon>Bacteria</taxon>
        <taxon>Pseudomonadati</taxon>
        <taxon>Pseudomonadota</taxon>
        <taxon>Gammaproteobacteria</taxon>
        <taxon>Vibrionales</taxon>
        <taxon>Vibrionaceae</taxon>
        <taxon>Vibrio</taxon>
    </lineage>
</organism>
<dbReference type="Proteomes" id="UP000184600">
    <property type="component" value="Unassembled WGS sequence"/>
</dbReference>
<feature type="domain" description="Transposase IS200-like" evidence="1">
    <location>
        <begin position="13"/>
        <end position="187"/>
    </location>
</feature>
<dbReference type="GO" id="GO:0003677">
    <property type="term" value="F:DNA binding"/>
    <property type="evidence" value="ECO:0007669"/>
    <property type="project" value="InterPro"/>
</dbReference>
<dbReference type="InterPro" id="IPR036515">
    <property type="entry name" value="Transposase_17_sf"/>
</dbReference>
<dbReference type="PANTHER" id="PTHR34322">
    <property type="entry name" value="TRANSPOSASE, Y1_TNP DOMAIN-CONTAINING"/>
    <property type="match status" value="1"/>
</dbReference>
<keyword evidence="3" id="KW-1185">Reference proteome</keyword>